<keyword evidence="2" id="KW-1185">Reference proteome</keyword>
<dbReference type="AlphaFoldDB" id="A0A2H5Q6A4"/>
<dbReference type="Proteomes" id="UP000236630">
    <property type="component" value="Unassembled WGS sequence"/>
</dbReference>
<accession>A0A2H5Q6A4</accession>
<sequence>MVGVWSRSLAKFDVGEDRKRFIMMKFNKTWKTFKYKLTANNLSEFQTERRNKVTLNHGLSRGGYVGLEERIQRATSVYDPVPREDLWVEARKTNNGEFRSEDVKEKAEKITDLKKQVADGEISFQPGEDILTMAP</sequence>
<reference evidence="1 2" key="1">
    <citation type="journal article" date="2017" name="Front. Genet.">
        <title>Draft sequencing of the heterozygous diploid genome of Satsuma (Citrus unshiu Marc.) using a hybrid assembly approach.</title>
        <authorList>
            <person name="Shimizu T."/>
            <person name="Tanizawa Y."/>
            <person name="Mochizuki T."/>
            <person name="Nagasaki H."/>
            <person name="Yoshioka T."/>
            <person name="Toyoda A."/>
            <person name="Fujiyama A."/>
            <person name="Kaminuma E."/>
            <person name="Nakamura Y."/>
        </authorList>
    </citation>
    <scope>NUCLEOTIDE SEQUENCE [LARGE SCALE GENOMIC DNA]</scope>
    <source>
        <strain evidence="2">cv. Miyagawa wase</strain>
    </source>
</reference>
<evidence type="ECO:0000313" key="2">
    <source>
        <dbReference type="Proteomes" id="UP000236630"/>
    </source>
</evidence>
<name>A0A2H5Q6A4_CITUN</name>
<dbReference type="EMBL" id="BDQV01000220">
    <property type="protein sequence ID" value="GAY59825.1"/>
    <property type="molecule type" value="Genomic_DNA"/>
</dbReference>
<protein>
    <submittedName>
        <fullName evidence="1">Uncharacterized protein</fullName>
    </submittedName>
</protein>
<evidence type="ECO:0000313" key="1">
    <source>
        <dbReference type="EMBL" id="GAY59825.1"/>
    </source>
</evidence>
<comment type="caution">
    <text evidence="1">The sequence shown here is derived from an EMBL/GenBank/DDBJ whole genome shotgun (WGS) entry which is preliminary data.</text>
</comment>
<proteinExistence type="predicted"/>
<dbReference type="PANTHER" id="PTHR33018">
    <property type="entry name" value="OS10G0338966 PROTEIN-RELATED"/>
    <property type="match status" value="1"/>
</dbReference>
<dbReference type="PANTHER" id="PTHR33018:SF31">
    <property type="entry name" value="TRANSPOSASE, PTTA_EN_SPM, PLANT"/>
    <property type="match status" value="1"/>
</dbReference>
<gene>
    <name evidence="1" type="ORF">CUMW_197420</name>
</gene>
<organism evidence="1 2">
    <name type="scientific">Citrus unshiu</name>
    <name type="common">Satsuma mandarin</name>
    <name type="synonym">Citrus nobilis var. unshiu</name>
    <dbReference type="NCBI Taxonomy" id="55188"/>
    <lineage>
        <taxon>Eukaryota</taxon>
        <taxon>Viridiplantae</taxon>
        <taxon>Streptophyta</taxon>
        <taxon>Embryophyta</taxon>
        <taxon>Tracheophyta</taxon>
        <taxon>Spermatophyta</taxon>
        <taxon>Magnoliopsida</taxon>
        <taxon>eudicotyledons</taxon>
        <taxon>Gunneridae</taxon>
        <taxon>Pentapetalae</taxon>
        <taxon>rosids</taxon>
        <taxon>malvids</taxon>
        <taxon>Sapindales</taxon>
        <taxon>Rutaceae</taxon>
        <taxon>Aurantioideae</taxon>
        <taxon>Citrus</taxon>
    </lineage>
</organism>